<dbReference type="Pfam" id="PF00171">
    <property type="entry name" value="Aldedh"/>
    <property type="match status" value="1"/>
</dbReference>
<accession>A0AAN6LYF1</accession>
<dbReference type="EMBL" id="WVTA01000009">
    <property type="protein sequence ID" value="KAK3207585.1"/>
    <property type="molecule type" value="Genomic_DNA"/>
</dbReference>
<dbReference type="InterPro" id="IPR050740">
    <property type="entry name" value="Aldehyde_DH_Superfamily"/>
</dbReference>
<organism evidence="3 4">
    <name type="scientific">Pseudopithomyces chartarum</name>
    <dbReference type="NCBI Taxonomy" id="1892770"/>
    <lineage>
        <taxon>Eukaryota</taxon>
        <taxon>Fungi</taxon>
        <taxon>Dikarya</taxon>
        <taxon>Ascomycota</taxon>
        <taxon>Pezizomycotina</taxon>
        <taxon>Dothideomycetes</taxon>
        <taxon>Pleosporomycetidae</taxon>
        <taxon>Pleosporales</taxon>
        <taxon>Massarineae</taxon>
        <taxon>Didymosphaeriaceae</taxon>
        <taxon>Pseudopithomyces</taxon>
    </lineage>
</organism>
<dbReference type="InterPro" id="IPR016163">
    <property type="entry name" value="Ald_DH_C"/>
</dbReference>
<name>A0AAN6LYF1_9PLEO</name>
<evidence type="ECO:0000313" key="3">
    <source>
        <dbReference type="EMBL" id="KAK3207585.1"/>
    </source>
</evidence>
<comment type="caution">
    <text evidence="3">The sequence shown here is derived from an EMBL/GenBank/DDBJ whole genome shotgun (WGS) entry which is preliminary data.</text>
</comment>
<gene>
    <name evidence="3" type="ORF">GRF29_103g1442696</name>
</gene>
<dbReference type="GO" id="GO:0009450">
    <property type="term" value="P:gamma-aminobutyric acid catabolic process"/>
    <property type="evidence" value="ECO:0007669"/>
    <property type="project" value="TreeGrafter"/>
</dbReference>
<dbReference type="Proteomes" id="UP001280581">
    <property type="component" value="Unassembled WGS sequence"/>
</dbReference>
<evidence type="ECO:0000313" key="4">
    <source>
        <dbReference type="Proteomes" id="UP001280581"/>
    </source>
</evidence>
<feature type="domain" description="Aldehyde dehydrogenase" evidence="2">
    <location>
        <begin position="32"/>
        <end position="480"/>
    </location>
</feature>
<dbReference type="GO" id="GO:0004777">
    <property type="term" value="F:succinate-semialdehyde dehydrogenase (NAD+) activity"/>
    <property type="evidence" value="ECO:0007669"/>
    <property type="project" value="TreeGrafter"/>
</dbReference>
<dbReference type="Gene3D" id="3.40.309.10">
    <property type="entry name" value="Aldehyde Dehydrogenase, Chain A, domain 2"/>
    <property type="match status" value="1"/>
</dbReference>
<dbReference type="PANTHER" id="PTHR43353">
    <property type="entry name" value="SUCCINATE-SEMIALDEHYDE DEHYDROGENASE, MITOCHONDRIAL"/>
    <property type="match status" value="1"/>
</dbReference>
<reference evidence="3 4" key="1">
    <citation type="submission" date="2021-02" db="EMBL/GenBank/DDBJ databases">
        <title>Genome assembly of Pseudopithomyces chartarum.</title>
        <authorList>
            <person name="Jauregui R."/>
            <person name="Singh J."/>
            <person name="Voisey C."/>
        </authorList>
    </citation>
    <scope>NUCLEOTIDE SEQUENCE [LARGE SCALE GENOMIC DNA]</scope>
    <source>
        <strain evidence="3 4">AGR01</strain>
    </source>
</reference>
<keyword evidence="1" id="KW-0560">Oxidoreductase</keyword>
<dbReference type="AlphaFoldDB" id="A0AAN6LYF1"/>
<dbReference type="InterPro" id="IPR016162">
    <property type="entry name" value="Ald_DH_N"/>
</dbReference>
<dbReference type="InterPro" id="IPR016161">
    <property type="entry name" value="Ald_DH/histidinol_DH"/>
</dbReference>
<evidence type="ECO:0000259" key="2">
    <source>
        <dbReference type="Pfam" id="PF00171"/>
    </source>
</evidence>
<proteinExistence type="predicted"/>
<dbReference type="Gene3D" id="3.40.605.10">
    <property type="entry name" value="Aldehyde Dehydrogenase, Chain A, domain 1"/>
    <property type="match status" value="1"/>
</dbReference>
<sequence length="494" mass="52696">MPFIENPQKPDGLPVVPLWINGAIHPTSGKDDLFPVVSSIQNKPIHYAVSATSETAVLAVESAAASLISWRKTTPSHRRALLLKAASVLESKKEEVMRTQMAETSCPEGFARFNMGSTAWMREIAAATSQLKGTVAQNLGEANGEEGEGLSLVVREPIGVVLIIPPWNGAVILPVRAISMALAAGCSIVVKASELCPRTHHLLLEAFEEAGIPPGVINMIQVKREDAAAVTEAIVAHKAVRKVDFIGSAAIGSKIGQLCAKYLKPVLMELGGKGPAVVLEDADLENAARLCAMGAIMDHGQLCFSTERIIVHRGIYDAFVKHLTTAFSAMPTAGDAVTRQSAKASFTYAQDKGATFLAGGLQYLSETSLKPTLVTNVSRDARIFDEETFGPSASVYMAEDDDDAVEKANDSAYGLNAGVHSQSWEHAFAIAKRLEYGQVHINNVTCTDAPGVAIQGVKGSGWGSSNSIWGIEEFTVQKSIYFHPTGGLGMFEKH</sequence>
<dbReference type="InterPro" id="IPR015590">
    <property type="entry name" value="Aldehyde_DH_dom"/>
</dbReference>
<dbReference type="PANTHER" id="PTHR43353:SF6">
    <property type="entry name" value="CYTOPLASMIC ALDEHYDE DEHYDROGENASE (EUROFUNG)"/>
    <property type="match status" value="1"/>
</dbReference>
<dbReference type="SUPFAM" id="SSF53720">
    <property type="entry name" value="ALDH-like"/>
    <property type="match status" value="1"/>
</dbReference>
<protein>
    <recommendedName>
        <fullName evidence="2">Aldehyde dehydrogenase domain-containing protein</fullName>
    </recommendedName>
</protein>
<evidence type="ECO:0000256" key="1">
    <source>
        <dbReference type="ARBA" id="ARBA00023002"/>
    </source>
</evidence>
<keyword evidence="4" id="KW-1185">Reference proteome</keyword>